<evidence type="ECO:0000256" key="9">
    <source>
        <dbReference type="ARBA" id="ARBA00022519"/>
    </source>
</evidence>
<comment type="function">
    <text evidence="19">Involved in the type II fatty acid elongation cycle. Catalyzes the elongation of a wide range of acyl-ACP by the addition of two carbons from malonyl-ACP to an acyl acceptor. Can efficiently catalyze the conversion of palmitoleoyl-ACP (cis-hexadec-9-enoyl-ACP) to cis-vaccenoyl-ACP (cis-octadec-11-enoyl-ACP), an essential step in the thermal regulation of fatty acid composition.</text>
</comment>
<evidence type="ECO:0000256" key="16">
    <source>
        <dbReference type="ARBA" id="ARBA00023160"/>
    </source>
</evidence>
<keyword evidence="10 19" id="KW-0808">Transferase</keyword>
<keyword evidence="8 19" id="KW-0444">Lipid biosynthesis</keyword>
<comment type="subcellular location">
    <subcellularLocation>
        <location evidence="1">Cell inner membrane</location>
    </subcellularLocation>
</comment>
<reference evidence="22 23" key="1">
    <citation type="submission" date="2023-02" db="EMBL/GenBank/DDBJ databases">
        <title>Host association and intracellularity evolved multiple times independently in the Rickettsiales.</title>
        <authorList>
            <person name="Castelli M."/>
            <person name="Nardi T."/>
            <person name="Gammuto L."/>
            <person name="Bellinzona G."/>
            <person name="Sabaneyeva E."/>
            <person name="Potekhin A."/>
            <person name="Serra V."/>
            <person name="Petroni G."/>
            <person name="Sassera D."/>
        </authorList>
    </citation>
    <scope>NUCLEOTIDE SEQUENCE [LARGE SCALE GENOMIC DNA]</scope>
    <source>
        <strain evidence="22 23">BOD18</strain>
    </source>
</reference>
<dbReference type="Gene3D" id="3.40.47.10">
    <property type="match status" value="1"/>
</dbReference>
<dbReference type="InterPro" id="IPR000794">
    <property type="entry name" value="Beta-ketoacyl_synthase"/>
</dbReference>
<dbReference type="Pfam" id="PF02801">
    <property type="entry name" value="Ketoacyl-synt_C"/>
    <property type="match status" value="1"/>
</dbReference>
<evidence type="ECO:0000256" key="2">
    <source>
        <dbReference type="ARBA" id="ARBA00005194"/>
    </source>
</evidence>
<dbReference type="NCBIfam" id="NF005589">
    <property type="entry name" value="PRK07314.1"/>
    <property type="match status" value="1"/>
</dbReference>
<dbReference type="InterPro" id="IPR014031">
    <property type="entry name" value="Ketoacyl_synth_C"/>
</dbReference>
<dbReference type="SUPFAM" id="SSF53901">
    <property type="entry name" value="Thiolase-like"/>
    <property type="match status" value="2"/>
</dbReference>
<evidence type="ECO:0000256" key="3">
    <source>
        <dbReference type="ARBA" id="ARBA00008467"/>
    </source>
</evidence>
<dbReference type="NCBIfam" id="TIGR03150">
    <property type="entry name" value="fabF"/>
    <property type="match status" value="1"/>
</dbReference>
<dbReference type="InterPro" id="IPR016039">
    <property type="entry name" value="Thiolase-like"/>
</dbReference>
<dbReference type="Proteomes" id="UP001293791">
    <property type="component" value="Unassembled WGS sequence"/>
</dbReference>
<dbReference type="InterPro" id="IPR014030">
    <property type="entry name" value="Ketoacyl_synth_N"/>
</dbReference>
<dbReference type="EMBL" id="JARGYT010000002">
    <property type="protein sequence ID" value="MDZ5761707.1"/>
    <property type="molecule type" value="Genomic_DNA"/>
</dbReference>
<proteinExistence type="inferred from homology"/>
<keyword evidence="11" id="KW-0812">Transmembrane</keyword>
<evidence type="ECO:0000256" key="6">
    <source>
        <dbReference type="ARBA" id="ARBA00022458"/>
    </source>
</evidence>
<dbReference type="PANTHER" id="PTHR11712:SF352">
    <property type="entry name" value="3-OXOACYL-[ACYL-CARRIER-PROTEIN] SYNTHASE"/>
    <property type="match status" value="1"/>
</dbReference>
<accession>A0ABU5L6M7</accession>
<evidence type="ECO:0000256" key="4">
    <source>
        <dbReference type="ARBA" id="ARBA00012356"/>
    </source>
</evidence>
<evidence type="ECO:0000256" key="5">
    <source>
        <dbReference type="ARBA" id="ARBA00014657"/>
    </source>
</evidence>
<dbReference type="PROSITE" id="PS52004">
    <property type="entry name" value="KS3_2"/>
    <property type="match status" value="1"/>
</dbReference>
<keyword evidence="6" id="KW-0536">Nodulation</keyword>
<keyword evidence="13" id="KW-1133">Transmembrane helix</keyword>
<comment type="caution">
    <text evidence="22">The sequence shown here is derived from an EMBL/GenBank/DDBJ whole genome shotgun (WGS) entry which is preliminary data.</text>
</comment>
<dbReference type="PANTHER" id="PTHR11712">
    <property type="entry name" value="POLYKETIDE SYNTHASE-RELATED"/>
    <property type="match status" value="1"/>
</dbReference>
<evidence type="ECO:0000259" key="21">
    <source>
        <dbReference type="PROSITE" id="PS52004"/>
    </source>
</evidence>
<evidence type="ECO:0000256" key="7">
    <source>
        <dbReference type="ARBA" id="ARBA00022475"/>
    </source>
</evidence>
<evidence type="ECO:0000256" key="20">
    <source>
        <dbReference type="RuleBase" id="RU003694"/>
    </source>
</evidence>
<evidence type="ECO:0000256" key="10">
    <source>
        <dbReference type="ARBA" id="ARBA00022679"/>
    </source>
</evidence>
<dbReference type="Pfam" id="PF00109">
    <property type="entry name" value="ketoacyl-synt"/>
    <property type="match status" value="1"/>
</dbReference>
<keyword evidence="14" id="KW-0443">Lipid metabolism</keyword>
<keyword evidence="7" id="KW-1003">Cell membrane</keyword>
<comment type="catalytic activity">
    <reaction evidence="19">
        <text>a fatty acyl-[ACP] + malonyl-[ACP] + H(+) = a 3-oxoacyl-[ACP] + holo-[ACP] + CO2</text>
        <dbReference type="Rhea" id="RHEA:22836"/>
        <dbReference type="Rhea" id="RHEA-COMP:9623"/>
        <dbReference type="Rhea" id="RHEA-COMP:9685"/>
        <dbReference type="Rhea" id="RHEA-COMP:9916"/>
        <dbReference type="Rhea" id="RHEA-COMP:14125"/>
        <dbReference type="ChEBI" id="CHEBI:15378"/>
        <dbReference type="ChEBI" id="CHEBI:16526"/>
        <dbReference type="ChEBI" id="CHEBI:64479"/>
        <dbReference type="ChEBI" id="CHEBI:78449"/>
        <dbReference type="ChEBI" id="CHEBI:78776"/>
        <dbReference type="ChEBI" id="CHEBI:138651"/>
    </reaction>
</comment>
<sequence length="414" mass="43992">MRRVVITGLGALTPLGLSSQSSWDAVIDSKSGISEITDDVLRVSDLPVRIGGLVKNADKAEGWPKGSERRMDRFMQLAIAAASQAVVDSGIHSLSEDEKQDISVCVGSGIGGIATVEQGALTLENEGYRRISPFFVPASIINLAAGHIALNFGFKGPNICYSTACSSGAHAIGEAYLSIKNGQTQISVSGGSESCMCRLGIAGFFAARALSVRNSDPQKASRPWDRGRDGFVMSEGAGFLILEELEHAKKRGAKIYAEICGYGATADAHHITAPDPEGKGAYEAMKLCCESARINTDEISYINAHGTSTPLGDKVEILAIKRLFNDDAKRIAISSTKSSIGHLLGAAGSVEAIFSIYSIYNSVLPPTLNLDDPDEGFDLDFVPHISREMDVNIAMSNSFGFGGTNASLLFKKYK</sequence>
<organism evidence="22 23">
    <name type="scientific">Candidatus Cyrtobacter comes</name>
    <dbReference type="NCBI Taxonomy" id="675776"/>
    <lineage>
        <taxon>Bacteria</taxon>
        <taxon>Pseudomonadati</taxon>
        <taxon>Pseudomonadota</taxon>
        <taxon>Alphaproteobacteria</taxon>
        <taxon>Rickettsiales</taxon>
        <taxon>Candidatus Midichloriaceae</taxon>
        <taxon>Candidatus Cyrtobacter</taxon>
    </lineage>
</organism>
<dbReference type="InterPro" id="IPR017568">
    <property type="entry name" value="3-oxoacyl-ACP_synth-2"/>
</dbReference>
<evidence type="ECO:0000256" key="17">
    <source>
        <dbReference type="ARBA" id="ARBA00023315"/>
    </source>
</evidence>
<dbReference type="SMART" id="SM00825">
    <property type="entry name" value="PKS_KS"/>
    <property type="match status" value="1"/>
</dbReference>
<evidence type="ECO:0000256" key="13">
    <source>
        <dbReference type="ARBA" id="ARBA00022989"/>
    </source>
</evidence>
<evidence type="ECO:0000313" key="22">
    <source>
        <dbReference type="EMBL" id="MDZ5761707.1"/>
    </source>
</evidence>
<protein>
    <recommendedName>
        <fullName evidence="5 19">3-oxoacyl-[acyl-carrier-protein] synthase 2</fullName>
        <ecNumber evidence="4 19">2.3.1.179</ecNumber>
    </recommendedName>
</protein>
<evidence type="ECO:0000256" key="19">
    <source>
        <dbReference type="PIRNR" id="PIRNR000447"/>
    </source>
</evidence>
<evidence type="ECO:0000256" key="11">
    <source>
        <dbReference type="ARBA" id="ARBA00022692"/>
    </source>
</evidence>
<dbReference type="CDD" id="cd00834">
    <property type="entry name" value="KAS_I_II"/>
    <property type="match status" value="1"/>
</dbReference>
<evidence type="ECO:0000256" key="15">
    <source>
        <dbReference type="ARBA" id="ARBA00023136"/>
    </source>
</evidence>
<evidence type="ECO:0000256" key="8">
    <source>
        <dbReference type="ARBA" id="ARBA00022516"/>
    </source>
</evidence>
<comment type="similarity">
    <text evidence="3 19 20">Belongs to the thiolase-like superfamily. Beta-ketoacyl-ACP synthases family.</text>
</comment>
<comment type="catalytic activity">
    <reaction evidence="19">
        <text>(9Z)-hexadecenoyl-[ACP] + malonyl-[ACP] + H(+) = 3-oxo-(11Z)-octadecenoyl-[ACP] + holo-[ACP] + CO2</text>
        <dbReference type="Rhea" id="RHEA:55040"/>
        <dbReference type="Rhea" id="RHEA-COMP:9623"/>
        <dbReference type="Rhea" id="RHEA-COMP:9685"/>
        <dbReference type="Rhea" id="RHEA-COMP:10800"/>
        <dbReference type="Rhea" id="RHEA-COMP:14074"/>
        <dbReference type="ChEBI" id="CHEBI:15378"/>
        <dbReference type="ChEBI" id="CHEBI:16526"/>
        <dbReference type="ChEBI" id="CHEBI:64479"/>
        <dbReference type="ChEBI" id="CHEBI:78449"/>
        <dbReference type="ChEBI" id="CHEBI:83989"/>
        <dbReference type="ChEBI" id="CHEBI:138538"/>
        <dbReference type="EC" id="2.3.1.179"/>
    </reaction>
</comment>
<keyword evidence="23" id="KW-1185">Reference proteome</keyword>
<dbReference type="InterPro" id="IPR020841">
    <property type="entry name" value="PKS_Beta-ketoAc_synthase_dom"/>
</dbReference>
<evidence type="ECO:0000256" key="14">
    <source>
        <dbReference type="ARBA" id="ARBA00023098"/>
    </source>
</evidence>
<evidence type="ECO:0000256" key="12">
    <source>
        <dbReference type="ARBA" id="ARBA00022832"/>
    </source>
</evidence>
<evidence type="ECO:0000256" key="1">
    <source>
        <dbReference type="ARBA" id="ARBA00004533"/>
    </source>
</evidence>
<keyword evidence="17 19" id="KW-0012">Acyltransferase</keyword>
<dbReference type="RefSeq" id="WP_322497220.1">
    <property type="nucleotide sequence ID" value="NZ_JARGYT010000002.1"/>
</dbReference>
<evidence type="ECO:0000313" key="23">
    <source>
        <dbReference type="Proteomes" id="UP001293791"/>
    </source>
</evidence>
<dbReference type="PIRSF" id="PIRSF000447">
    <property type="entry name" value="KAS_II"/>
    <property type="match status" value="1"/>
</dbReference>
<keyword evidence="15" id="KW-0472">Membrane</keyword>
<comment type="function">
    <text evidence="18">Proposed to synthesize NOD factor fatty acyl chain. Involved in the synthesis of a highly unsaturated fatty acid moiety, which forms part of a lipo-oligosaccharide that is responsible for host specificity.</text>
</comment>
<keyword evidence="12" id="KW-0276">Fatty acid metabolism</keyword>
<keyword evidence="9" id="KW-0997">Cell inner membrane</keyword>
<comment type="pathway">
    <text evidence="2 19">Lipid metabolism; fatty acid biosynthesis.</text>
</comment>
<keyword evidence="16 19" id="KW-0275">Fatty acid biosynthesis</keyword>
<evidence type="ECO:0000256" key="18">
    <source>
        <dbReference type="ARBA" id="ARBA00037576"/>
    </source>
</evidence>
<dbReference type="EC" id="2.3.1.179" evidence="4 19"/>
<feature type="domain" description="Ketosynthase family 3 (KS3)" evidence="21">
    <location>
        <begin position="1"/>
        <end position="412"/>
    </location>
</feature>
<name>A0ABU5L6M7_9RICK</name>
<gene>
    <name evidence="22" type="ORF">Cyrtocomes_00065</name>
</gene>